<gene>
    <name evidence="1" type="ORF">SAMN06265348_11651</name>
</gene>
<dbReference type="AlphaFoldDB" id="A0A521FQ15"/>
<organism evidence="1 2">
    <name type="scientific">Pedobacter westerhofensis</name>
    <dbReference type="NCBI Taxonomy" id="425512"/>
    <lineage>
        <taxon>Bacteria</taxon>
        <taxon>Pseudomonadati</taxon>
        <taxon>Bacteroidota</taxon>
        <taxon>Sphingobacteriia</taxon>
        <taxon>Sphingobacteriales</taxon>
        <taxon>Sphingobacteriaceae</taxon>
        <taxon>Pedobacter</taxon>
    </lineage>
</organism>
<evidence type="ECO:0000313" key="1">
    <source>
        <dbReference type="EMBL" id="SMO98305.1"/>
    </source>
</evidence>
<protein>
    <submittedName>
        <fullName evidence="1">Abortive infection bacteriophage resistance protein</fullName>
    </submittedName>
</protein>
<keyword evidence="2" id="KW-1185">Reference proteome</keyword>
<accession>A0A521FQ15</accession>
<sequence>MLYEKTATTIAEQIALLKERGLEITDDRRAEKYLITVGYYRLTGYMYHFQLDDGRHKFKKGTTFEDIIDTYNFDKKLRYLIAAYLERIEVATRALLTNNYSLAYGLFWYTDRKHFNKPEEIDQDLLDKLKKGNKPIPRRYIDSHNYINNCVKENFDKATELFITKFKEKYSDPLPPSNMALEILSMGKLARLYEALKSCKEKTGIASAFGIPEIILISWLTYLTNIRNICAHHARLWNRGTSADRFIIPAKKSIKFAGELLPSFNSSLYGTISVMIRLLNAINPENSMIKKFSELLKEYPKINISYMGFPADWEKNPAWKMNSSDNH</sequence>
<reference evidence="1 2" key="1">
    <citation type="submission" date="2017-05" db="EMBL/GenBank/DDBJ databases">
        <authorList>
            <person name="Varghese N."/>
            <person name="Submissions S."/>
        </authorList>
    </citation>
    <scope>NUCLEOTIDE SEQUENCE [LARGE SCALE GENOMIC DNA]</scope>
    <source>
        <strain evidence="1 2">DSM 19036</strain>
    </source>
</reference>
<dbReference type="InterPro" id="IPR011664">
    <property type="entry name" value="Abi_system_AbiD/AbiF-like"/>
</dbReference>
<dbReference type="Proteomes" id="UP000320300">
    <property type="component" value="Unassembled WGS sequence"/>
</dbReference>
<name>A0A521FQ15_9SPHI</name>
<proteinExistence type="predicted"/>
<evidence type="ECO:0000313" key="2">
    <source>
        <dbReference type="Proteomes" id="UP000320300"/>
    </source>
</evidence>
<dbReference type="OrthoDB" id="5363652at2"/>
<dbReference type="Pfam" id="PF07751">
    <property type="entry name" value="Abi_2"/>
    <property type="match status" value="1"/>
</dbReference>
<dbReference type="EMBL" id="FXTN01000016">
    <property type="protein sequence ID" value="SMO98305.1"/>
    <property type="molecule type" value="Genomic_DNA"/>
</dbReference>
<dbReference type="RefSeq" id="WP_142530987.1">
    <property type="nucleotide sequence ID" value="NZ_CBCSJO010000015.1"/>
</dbReference>